<dbReference type="InParanoid" id="E4ZS90"/>
<name>E4ZS90_LEPMJ</name>
<dbReference type="VEuPathDB" id="FungiDB:LEMA_P122490.1"/>
<evidence type="ECO:0000313" key="2">
    <source>
        <dbReference type="Proteomes" id="UP000002668"/>
    </source>
</evidence>
<dbReference type="HOGENOM" id="CLU_1993014_0_0_1"/>
<organism evidence="2">
    <name type="scientific">Leptosphaeria maculans (strain JN3 / isolate v23.1.3 / race Av1-4-5-6-7-8)</name>
    <name type="common">Blackleg fungus</name>
    <name type="synonym">Phoma lingam</name>
    <dbReference type="NCBI Taxonomy" id="985895"/>
    <lineage>
        <taxon>Eukaryota</taxon>
        <taxon>Fungi</taxon>
        <taxon>Dikarya</taxon>
        <taxon>Ascomycota</taxon>
        <taxon>Pezizomycotina</taxon>
        <taxon>Dothideomycetes</taxon>
        <taxon>Pleosporomycetidae</taxon>
        <taxon>Pleosporales</taxon>
        <taxon>Pleosporineae</taxon>
        <taxon>Leptosphaeriaceae</taxon>
        <taxon>Plenodomus</taxon>
        <taxon>Plenodomus lingam/Leptosphaeria maculans species complex</taxon>
    </lineage>
</organism>
<dbReference type="EMBL" id="FP929121">
    <property type="protein sequence ID" value="CBX94270.1"/>
    <property type="molecule type" value="Genomic_DNA"/>
</dbReference>
<proteinExistence type="predicted"/>
<accession>E4ZS90</accession>
<protein>
    <submittedName>
        <fullName evidence="1">Predicted protein</fullName>
    </submittedName>
</protein>
<gene>
    <name evidence="1" type="ORF">LEMA_P122490.1</name>
</gene>
<evidence type="ECO:0000313" key="1">
    <source>
        <dbReference type="EMBL" id="CBX94270.1"/>
    </source>
</evidence>
<keyword evidence="2" id="KW-1185">Reference proteome</keyword>
<dbReference type="Proteomes" id="UP000002668">
    <property type="component" value="Genome"/>
</dbReference>
<dbReference type="AlphaFoldDB" id="E4ZS90"/>
<sequence>MRRGYTAQQPSCLVSYDLESVVVHMRTLHNARFDYGWCWVIRSGHPLGMFTSIFWISGPISHPSSQCSHNSCDPYKVDGTIVSDGHRQAHVPSTTGSSFVTYPRLHLASDRNGWGQYTDTCGDFV</sequence>
<reference evidence="2" key="1">
    <citation type="journal article" date="2011" name="Nat. Commun.">
        <title>Effector diversification within compartments of the Leptosphaeria maculans genome affected by Repeat-Induced Point mutations.</title>
        <authorList>
            <person name="Rouxel T."/>
            <person name="Grandaubert J."/>
            <person name="Hane J.K."/>
            <person name="Hoede C."/>
            <person name="van de Wouw A.P."/>
            <person name="Couloux A."/>
            <person name="Dominguez V."/>
            <person name="Anthouard V."/>
            <person name="Bally P."/>
            <person name="Bourras S."/>
            <person name="Cozijnsen A.J."/>
            <person name="Ciuffetti L.M."/>
            <person name="Degrave A."/>
            <person name="Dilmaghani A."/>
            <person name="Duret L."/>
            <person name="Fudal I."/>
            <person name="Goodwin S.B."/>
            <person name="Gout L."/>
            <person name="Glaser N."/>
            <person name="Linglin J."/>
            <person name="Kema G.H.J."/>
            <person name="Lapalu N."/>
            <person name="Lawrence C.B."/>
            <person name="May K."/>
            <person name="Meyer M."/>
            <person name="Ollivier B."/>
            <person name="Poulain J."/>
            <person name="Schoch C.L."/>
            <person name="Simon A."/>
            <person name="Spatafora J.W."/>
            <person name="Stachowiak A."/>
            <person name="Turgeon B.G."/>
            <person name="Tyler B.M."/>
            <person name="Vincent D."/>
            <person name="Weissenbach J."/>
            <person name="Amselem J."/>
            <person name="Quesneville H."/>
            <person name="Oliver R.P."/>
            <person name="Wincker P."/>
            <person name="Balesdent M.-H."/>
            <person name="Howlett B.J."/>
        </authorList>
    </citation>
    <scope>NUCLEOTIDE SEQUENCE [LARGE SCALE GENOMIC DNA]</scope>
    <source>
        <strain evidence="2">JN3 / isolate v23.1.3 / race Av1-4-5-6-7-8</strain>
    </source>
</reference>